<dbReference type="Pfam" id="PF01832">
    <property type="entry name" value="Glucosaminidase"/>
    <property type="match status" value="1"/>
</dbReference>
<dbReference type="KEGG" id="pasa:BAOM_0529"/>
<evidence type="ECO:0000313" key="1">
    <source>
        <dbReference type="EMBL" id="AZV41185.1"/>
    </source>
</evidence>
<dbReference type="OrthoDB" id="9816557at2"/>
<dbReference type="Pfam" id="PF08239">
    <property type="entry name" value="SH3_3"/>
    <property type="match status" value="3"/>
</dbReference>
<organism evidence="1 2">
    <name type="scientific">Peribacillus asahii</name>
    <dbReference type="NCBI Taxonomy" id="228899"/>
    <lineage>
        <taxon>Bacteria</taxon>
        <taxon>Bacillati</taxon>
        <taxon>Bacillota</taxon>
        <taxon>Bacilli</taxon>
        <taxon>Bacillales</taxon>
        <taxon>Bacillaceae</taxon>
        <taxon>Peribacillus</taxon>
    </lineage>
</organism>
<dbReference type="Proteomes" id="UP000283095">
    <property type="component" value="Chromosome"/>
</dbReference>
<sequence>MKKLGKTLILSTSILIGVPTVSMMPLGITTVEASSTEKISKTSYQTTANLNLRAGASTKTKLILTIPKGKIVTSTEKKGTWSKVSYTYKSKGKNITKTGWVSNKYLKEHYQYSTIKAAYFFTQKRTSLYSTPDTKKKQVITVSSNNGFYSQQKIINSTGQTWYRIAYKGKTMYVNSSDVKKNTFTSFSEKKYKAKKDTFLYEFYGNAHKKLVQVPKDAILSSSKRIGDWYSVRYAGKTGYVYIGEFSEYADEITYTYTDTSETFYITTKEANLYAAADSTKEKIATIAANNRFASTQKVENSLGETWYRISYNNQDVYINSQDVRTDSSSDIDITEEIIPETTFVTTIDVNLHQKPDAASSIVNTISKDTIIVATKKTSNGWYQVNNAGNIGYVSSDILKQVRTGDPMNDREGYQFIDLRTQSLVTAKQIDDYIEKNYKSHGQVSVLTGKGQVFIEAGNKYGVNALYLAAHAIHESAFGTSQISLGKNNLFGFGSYDASPYIASYRFPSIDENIMYIAQQMKATYLNEVSGGFRYKGAYLGFSTKDLNNKRLDANSEGMNFYYASDPNWGKGIARHMQAILPYDKSYYSKAAANKEIQTSPPTPIGSDIFPDNIQAKANQDLVLSNSKGANDRALTLKKGSTFTLLEKANDYWVKVMVEDKIYWTKDINFVEYKKYISVQNLGRTTANDLKVREGASTSTDVITALDMNTYVHLVLNENGTLTMDSSKKWYKVELTDGTIGWVHSSYIAKELN</sequence>
<gene>
    <name evidence="1" type="ORF">BAOM_0529</name>
</gene>
<dbReference type="SMART" id="SM00047">
    <property type="entry name" value="LYZ2"/>
    <property type="match status" value="1"/>
</dbReference>
<evidence type="ECO:0000313" key="2">
    <source>
        <dbReference type="Proteomes" id="UP000283095"/>
    </source>
</evidence>
<proteinExistence type="predicted"/>
<dbReference type="PROSITE" id="PS51781">
    <property type="entry name" value="SH3B"/>
    <property type="match status" value="2"/>
</dbReference>
<dbReference type="Gene3D" id="2.30.30.40">
    <property type="entry name" value="SH3 Domains"/>
    <property type="match status" value="4"/>
</dbReference>
<dbReference type="RefSeq" id="WP_127758921.1">
    <property type="nucleotide sequence ID" value="NZ_CP026095.1"/>
</dbReference>
<dbReference type="Gene3D" id="1.10.530.10">
    <property type="match status" value="1"/>
</dbReference>
<dbReference type="InterPro" id="IPR002901">
    <property type="entry name" value="MGlyc_endo_b_GlcNAc-like_dom"/>
</dbReference>
<dbReference type="InterPro" id="IPR003646">
    <property type="entry name" value="SH3-like_bac-type"/>
</dbReference>
<protein>
    <submittedName>
        <fullName evidence="1">Uncharacterized protein</fullName>
    </submittedName>
</protein>
<dbReference type="EMBL" id="CP026095">
    <property type="protein sequence ID" value="AZV41185.1"/>
    <property type="molecule type" value="Genomic_DNA"/>
</dbReference>
<dbReference type="SMART" id="SM00287">
    <property type="entry name" value="SH3b"/>
    <property type="match status" value="6"/>
</dbReference>
<dbReference type="GO" id="GO:0004040">
    <property type="term" value="F:amidase activity"/>
    <property type="evidence" value="ECO:0007669"/>
    <property type="project" value="InterPro"/>
</dbReference>
<name>A0A3Q9RJS3_9BACI</name>
<dbReference type="InterPro" id="IPR052354">
    <property type="entry name" value="Cell_Wall_Dynamics_Protein"/>
</dbReference>
<dbReference type="AlphaFoldDB" id="A0A3Q9RJS3"/>
<reference evidence="1 2" key="1">
    <citation type="submission" date="2018-01" db="EMBL/GenBank/DDBJ databases">
        <title>Bacillus asahii Genome sequencing and assembly.</title>
        <authorList>
            <person name="Jiang H."/>
            <person name="Feng Y."/>
            <person name="Zhao F."/>
            <person name="Lin X."/>
        </authorList>
    </citation>
    <scope>NUCLEOTIDE SEQUENCE [LARGE SCALE GENOMIC DNA]</scope>
    <source>
        <strain evidence="1 2">OM18</strain>
    </source>
</reference>
<dbReference type="PANTHER" id="PTHR34408">
    <property type="entry name" value="FAMILY PROTEIN, PUTATIVE-RELATED"/>
    <property type="match status" value="1"/>
</dbReference>
<accession>A0A3Q9RJS3</accession>